<gene>
    <name evidence="5" type="ORF">ACFOKJ_04850</name>
</gene>
<dbReference type="EMBL" id="JBHRYH010000011">
    <property type="protein sequence ID" value="MFC3625475.1"/>
    <property type="molecule type" value="Genomic_DNA"/>
</dbReference>
<keyword evidence="2 4" id="KW-0732">Signal</keyword>
<dbReference type="PROSITE" id="PS51257">
    <property type="entry name" value="PROKAR_LIPOPROTEIN"/>
    <property type="match status" value="1"/>
</dbReference>
<dbReference type="PANTHER" id="PTHR30035">
    <property type="entry name" value="LIPOPROTEIN VACJ-RELATED"/>
    <property type="match status" value="1"/>
</dbReference>
<evidence type="ECO:0000256" key="4">
    <source>
        <dbReference type="SAM" id="SignalP"/>
    </source>
</evidence>
<proteinExistence type="inferred from homology"/>
<name>A0ABV7TRV7_9NEIS</name>
<feature type="compositionally biased region" description="Low complexity" evidence="3">
    <location>
        <begin position="246"/>
        <end position="269"/>
    </location>
</feature>
<keyword evidence="6" id="KW-1185">Reference proteome</keyword>
<evidence type="ECO:0000313" key="6">
    <source>
        <dbReference type="Proteomes" id="UP001595636"/>
    </source>
</evidence>
<keyword evidence="5" id="KW-0449">Lipoprotein</keyword>
<organism evidence="5 6">
    <name type="scientific">Vogesella amnigena</name>
    <dbReference type="NCBI Taxonomy" id="1507449"/>
    <lineage>
        <taxon>Bacteria</taxon>
        <taxon>Pseudomonadati</taxon>
        <taxon>Pseudomonadota</taxon>
        <taxon>Betaproteobacteria</taxon>
        <taxon>Neisseriales</taxon>
        <taxon>Chromobacteriaceae</taxon>
        <taxon>Vogesella</taxon>
    </lineage>
</organism>
<dbReference type="RefSeq" id="WP_390277006.1">
    <property type="nucleotide sequence ID" value="NZ_JBHRYH010000011.1"/>
</dbReference>
<sequence length="269" mass="29141">MKQHLALTVASSLLLAACASTPSHPQDPLEPMNRAIYQFNDKADRYVMKPVAEGYRFITPQPVRTGVGNFFNNLDDVYNMVNHGLQLEGRKSLTDFMRVAFNSTFGLFGLIDIATPMGLQREPTGLGDTMAHYGWKNSSYLVLPLLGPSTVRDGLGTAANLTVANPQDLVFHVERDANAAGVINAVSKREQLLGLEDTLQQAALDPYVYMRDAWLQYRNKQVGYQPVAAPGGEPTLEDENIDDLVAPEAAAPEAAASAPLAQLPASAAQ</sequence>
<evidence type="ECO:0000313" key="5">
    <source>
        <dbReference type="EMBL" id="MFC3625475.1"/>
    </source>
</evidence>
<feature type="region of interest" description="Disordered" evidence="3">
    <location>
        <begin position="245"/>
        <end position="269"/>
    </location>
</feature>
<evidence type="ECO:0000256" key="3">
    <source>
        <dbReference type="SAM" id="MobiDB-lite"/>
    </source>
</evidence>
<dbReference type="PANTHER" id="PTHR30035:SF3">
    <property type="entry name" value="INTERMEMBRANE PHOSPHOLIPID TRANSPORT SYSTEM LIPOPROTEIN MLAA"/>
    <property type="match status" value="1"/>
</dbReference>
<evidence type="ECO:0000256" key="1">
    <source>
        <dbReference type="ARBA" id="ARBA00010634"/>
    </source>
</evidence>
<comment type="caution">
    <text evidence="5">The sequence shown here is derived from an EMBL/GenBank/DDBJ whole genome shotgun (WGS) entry which is preliminary data.</text>
</comment>
<protein>
    <submittedName>
        <fullName evidence="5">VacJ family lipoprotein</fullName>
    </submittedName>
</protein>
<dbReference type="PRINTS" id="PR01805">
    <property type="entry name" value="VACJLIPOPROT"/>
</dbReference>
<evidence type="ECO:0000256" key="2">
    <source>
        <dbReference type="ARBA" id="ARBA00022729"/>
    </source>
</evidence>
<feature type="chain" id="PRO_5046162924" evidence="4">
    <location>
        <begin position="26"/>
        <end position="269"/>
    </location>
</feature>
<reference evidence="6" key="1">
    <citation type="journal article" date="2019" name="Int. J. Syst. Evol. Microbiol.">
        <title>The Global Catalogue of Microorganisms (GCM) 10K type strain sequencing project: providing services to taxonomists for standard genome sequencing and annotation.</title>
        <authorList>
            <consortium name="The Broad Institute Genomics Platform"/>
            <consortium name="The Broad Institute Genome Sequencing Center for Infectious Disease"/>
            <person name="Wu L."/>
            <person name="Ma J."/>
        </authorList>
    </citation>
    <scope>NUCLEOTIDE SEQUENCE [LARGE SCALE GENOMIC DNA]</scope>
    <source>
        <strain evidence="6">KCTC 42195</strain>
    </source>
</reference>
<dbReference type="InterPro" id="IPR007428">
    <property type="entry name" value="MlaA"/>
</dbReference>
<comment type="similarity">
    <text evidence="1">Belongs to the MlaA family.</text>
</comment>
<feature type="signal peptide" evidence="4">
    <location>
        <begin position="1"/>
        <end position="25"/>
    </location>
</feature>
<dbReference type="Pfam" id="PF04333">
    <property type="entry name" value="MlaA"/>
    <property type="match status" value="1"/>
</dbReference>
<accession>A0ABV7TRV7</accession>
<dbReference type="Proteomes" id="UP001595636">
    <property type="component" value="Unassembled WGS sequence"/>
</dbReference>